<dbReference type="PANTHER" id="PTHR11365:SF23">
    <property type="entry name" value="HYPOTHETICAL 5-OXOPROLINASE (EUROFUNG)-RELATED"/>
    <property type="match status" value="1"/>
</dbReference>
<dbReference type="GO" id="GO:0047423">
    <property type="term" value="F:N-methylhydantoinase (ATP-hydrolyzing) activity"/>
    <property type="evidence" value="ECO:0007669"/>
    <property type="project" value="UniProtKB-EC"/>
</dbReference>
<dbReference type="PANTHER" id="PTHR11365">
    <property type="entry name" value="5-OXOPROLINASE RELATED"/>
    <property type="match status" value="1"/>
</dbReference>
<dbReference type="RefSeq" id="WP_354193715.1">
    <property type="nucleotide sequence ID" value="NZ_JBEPML010000004.1"/>
</dbReference>
<evidence type="ECO:0000313" key="4">
    <source>
        <dbReference type="Proteomes" id="UP001549076"/>
    </source>
</evidence>
<comment type="caution">
    <text evidence="3">The sequence shown here is derived from an EMBL/GenBank/DDBJ whole genome shotgun (WGS) entry which is preliminary data.</text>
</comment>
<keyword evidence="3" id="KW-0378">Hydrolase</keyword>
<sequence length="554" mass="59382">MSAIADIIDRDVFRYQLAAIAEEMSAALRRSAFSPIIWDMLDYSCALIAPHGEMLAQADTIPAQLGILTYALQGIVKEIPLETWRPGDVLVCNDPYKGCTHTPDIVLLSPVFHGDEIIAIAATVAHHVDIGGKLPSTTAPDNLEVFAEGLIFPPMHLVREGVQNETAFRFIAANVRNPRACTGDIRAQIAGCRTGERRVAKLLERYGVERFKALVGECLNYGERFMRNAIAAIPDVTRSAEIWIEDDVSSKEPIRLSVTVSIHGDEIEVDFSGTDMQRRNALNCPVASTYSMTLYAIRCVIGMETLSNGGCNRPIAIKVPAGSFLNPHRPAAVGNRHYAQQAVADVVLKALADLVPERSSAGCHISFPSFRAGGFDTRPQTAERYGEARYFIVHDIIGGGMGGHARGDGLQAVDTHGGNCGVLSAEVFETTSPVRIRRSELIEGSGGAGTHRGGLAMRRDYELLADNLMVSVFFQQGDGRTAPWGSEGGEHGRPAGAILNPDKDGGRKLSSKEIGLPLSAGDVVRLESAGGGGWGIAANRDAGLAALDAAERYA</sequence>
<name>A0ABV2MX54_9HYPH</name>
<evidence type="ECO:0000313" key="3">
    <source>
        <dbReference type="EMBL" id="MET3791385.1"/>
    </source>
</evidence>
<feature type="region of interest" description="Disordered" evidence="1">
    <location>
        <begin position="482"/>
        <end position="510"/>
    </location>
</feature>
<keyword evidence="4" id="KW-1185">Reference proteome</keyword>
<dbReference type="EC" id="3.5.2.14" evidence="3"/>
<proteinExistence type="predicted"/>
<dbReference type="Pfam" id="PF02538">
    <property type="entry name" value="Hydantoinase_B"/>
    <property type="match status" value="1"/>
</dbReference>
<accession>A0ABV2MX54</accession>
<feature type="domain" description="Hydantoinase B/oxoprolinase" evidence="2">
    <location>
        <begin position="7"/>
        <end position="535"/>
    </location>
</feature>
<dbReference type="InterPro" id="IPR045079">
    <property type="entry name" value="Oxoprolinase-like"/>
</dbReference>
<evidence type="ECO:0000259" key="2">
    <source>
        <dbReference type="Pfam" id="PF02538"/>
    </source>
</evidence>
<dbReference type="InterPro" id="IPR003692">
    <property type="entry name" value="Hydantoinase_B"/>
</dbReference>
<evidence type="ECO:0000256" key="1">
    <source>
        <dbReference type="SAM" id="MobiDB-lite"/>
    </source>
</evidence>
<organism evidence="3 4">
    <name type="scientific">Aquamicrobium terrae</name>
    <dbReference type="NCBI Taxonomy" id="1324945"/>
    <lineage>
        <taxon>Bacteria</taxon>
        <taxon>Pseudomonadati</taxon>
        <taxon>Pseudomonadota</taxon>
        <taxon>Alphaproteobacteria</taxon>
        <taxon>Hyphomicrobiales</taxon>
        <taxon>Phyllobacteriaceae</taxon>
        <taxon>Aquamicrobium</taxon>
    </lineage>
</organism>
<dbReference type="Proteomes" id="UP001549076">
    <property type="component" value="Unassembled WGS sequence"/>
</dbReference>
<dbReference type="EMBL" id="JBEPML010000004">
    <property type="protein sequence ID" value="MET3791385.1"/>
    <property type="molecule type" value="Genomic_DNA"/>
</dbReference>
<feature type="compositionally biased region" description="Basic and acidic residues" evidence="1">
    <location>
        <begin position="501"/>
        <end position="510"/>
    </location>
</feature>
<reference evidence="3 4" key="1">
    <citation type="submission" date="2024-06" db="EMBL/GenBank/DDBJ databases">
        <title>Genomic Encyclopedia of Type Strains, Phase IV (KMG-IV): sequencing the most valuable type-strain genomes for metagenomic binning, comparative biology and taxonomic classification.</title>
        <authorList>
            <person name="Goeker M."/>
        </authorList>
    </citation>
    <scope>NUCLEOTIDE SEQUENCE [LARGE SCALE GENOMIC DNA]</scope>
    <source>
        <strain evidence="3 4">DSM 27865</strain>
    </source>
</reference>
<gene>
    <name evidence="3" type="ORF">ABID37_001593</name>
</gene>
<protein>
    <submittedName>
        <fullName evidence="3">N-methylhydantoinase B</fullName>
        <ecNumber evidence="3">3.5.2.14</ecNumber>
    </submittedName>
</protein>